<reference evidence="1 2" key="1">
    <citation type="submission" date="2018-10" db="EMBL/GenBank/DDBJ databases">
        <title>Genomic Encyclopedia of Type Strains, Phase IV (KMG-IV): sequencing the most valuable type-strain genomes for metagenomic binning, comparative biology and taxonomic classification.</title>
        <authorList>
            <person name="Goeker M."/>
        </authorList>
    </citation>
    <scope>NUCLEOTIDE SEQUENCE [LARGE SCALE GENOMIC DNA]</scope>
    <source>
        <strain evidence="1 2">DSM 23229</strain>
    </source>
</reference>
<evidence type="ECO:0008006" key="3">
    <source>
        <dbReference type="Google" id="ProtNLM"/>
    </source>
</evidence>
<evidence type="ECO:0000313" key="1">
    <source>
        <dbReference type="EMBL" id="RKR02595.1"/>
    </source>
</evidence>
<keyword evidence="2" id="KW-1185">Reference proteome</keyword>
<protein>
    <recommendedName>
        <fullName evidence="3">Minor tail protein Z (GPZ)</fullName>
    </recommendedName>
</protein>
<sequence>MSLLDFEIDDSALQRVVSELGAAPREVRLSYNRALSRTAATLRKMSSKGLQSELGLRRATVLRRRIKSLRAKQGKGSEVQLWYGLNDLPVSEFKGKVHTGEGGASYAGPAGSHRFPNAFAARSERAGRRTIMRRIRQSRLPITEERLPIKDRADVYVEDEIFHQLEDIFWRHFRRDLEARVRYLRSK</sequence>
<dbReference type="AlphaFoldDB" id="A0A420WVM9"/>
<gene>
    <name evidence="1" type="ORF">C7446_2313</name>
</gene>
<name>A0A420WVM9_9GAMM</name>
<evidence type="ECO:0000313" key="2">
    <source>
        <dbReference type="Proteomes" id="UP000281975"/>
    </source>
</evidence>
<dbReference type="RefSeq" id="WP_121173232.1">
    <property type="nucleotide sequence ID" value="NZ_RBIN01000006.1"/>
</dbReference>
<dbReference type="EMBL" id="RBIN01000006">
    <property type="protein sequence ID" value="RKR02595.1"/>
    <property type="molecule type" value="Genomic_DNA"/>
</dbReference>
<proteinExistence type="predicted"/>
<dbReference type="Proteomes" id="UP000281975">
    <property type="component" value="Unassembled WGS sequence"/>
</dbReference>
<comment type="caution">
    <text evidence="1">The sequence shown here is derived from an EMBL/GenBank/DDBJ whole genome shotgun (WGS) entry which is preliminary data.</text>
</comment>
<organism evidence="1 2">
    <name type="scientific">Kushneria sinocarnis</name>
    <dbReference type="NCBI Taxonomy" id="595502"/>
    <lineage>
        <taxon>Bacteria</taxon>
        <taxon>Pseudomonadati</taxon>
        <taxon>Pseudomonadota</taxon>
        <taxon>Gammaproteobacteria</taxon>
        <taxon>Oceanospirillales</taxon>
        <taxon>Halomonadaceae</taxon>
        <taxon>Kushneria</taxon>
    </lineage>
</organism>
<dbReference type="OrthoDB" id="7846618at2"/>
<accession>A0A420WVM9</accession>